<protein>
    <submittedName>
        <fullName evidence="3">Integrase_H2C2 domain-containing protein</fullName>
    </submittedName>
</protein>
<name>A0A8X6Y3G2_9ARAC</name>
<keyword evidence="4" id="KW-1185">Reference proteome</keyword>
<reference evidence="3" key="1">
    <citation type="submission" date="2020-08" db="EMBL/GenBank/DDBJ databases">
        <title>Multicomponent nature underlies the extraordinary mechanical properties of spider dragline silk.</title>
        <authorList>
            <person name="Kono N."/>
            <person name="Nakamura H."/>
            <person name="Mori M."/>
            <person name="Yoshida Y."/>
            <person name="Ohtoshi R."/>
            <person name="Malay A.D."/>
            <person name="Moran D.A.P."/>
            <person name="Tomita M."/>
            <person name="Numata K."/>
            <person name="Arakawa K."/>
        </authorList>
    </citation>
    <scope>NUCLEOTIDE SEQUENCE</scope>
</reference>
<accession>A0A8X6Y3G2</accession>
<feature type="compositionally biased region" description="Basic and acidic residues" evidence="1">
    <location>
        <begin position="147"/>
        <end position="156"/>
    </location>
</feature>
<proteinExistence type="predicted"/>
<dbReference type="OrthoDB" id="10055784at2759"/>
<dbReference type="AlphaFoldDB" id="A0A8X6Y3G2"/>
<feature type="region of interest" description="Disordered" evidence="1">
    <location>
        <begin position="138"/>
        <end position="182"/>
    </location>
</feature>
<feature type="compositionally biased region" description="Pro residues" evidence="1">
    <location>
        <begin position="159"/>
        <end position="170"/>
    </location>
</feature>
<organism evidence="3 4">
    <name type="scientific">Trichonephila inaurata madagascariensis</name>
    <dbReference type="NCBI Taxonomy" id="2747483"/>
    <lineage>
        <taxon>Eukaryota</taxon>
        <taxon>Metazoa</taxon>
        <taxon>Ecdysozoa</taxon>
        <taxon>Arthropoda</taxon>
        <taxon>Chelicerata</taxon>
        <taxon>Arachnida</taxon>
        <taxon>Araneae</taxon>
        <taxon>Araneomorphae</taxon>
        <taxon>Entelegynae</taxon>
        <taxon>Araneoidea</taxon>
        <taxon>Nephilidae</taxon>
        <taxon>Trichonephila</taxon>
        <taxon>Trichonephila inaurata</taxon>
    </lineage>
</organism>
<evidence type="ECO:0000313" key="4">
    <source>
        <dbReference type="Proteomes" id="UP000886998"/>
    </source>
</evidence>
<sequence length="199" mass="22463">MKVKTKLILSEDSDDFQRPVVLPDHSIVRLYIEYVHKTMMHSGVQTTLNGIREHYWVPYGRRIVREVVSKFVVCKGHSRKPVQPDTAPLPLDRMKLVAAFQVSGVHLAGPLYLRQGCKATLQRLYLLEMSLSDLPSDITLGENFPEPNKDSDRLKSPEVPGPSSPAPNPEPKVSRPVKQTRCGRNSSHITFELVDCCTY</sequence>
<gene>
    <name evidence="3" type="primary">AVEN_248357_1</name>
    <name evidence="3" type="ORF">TNIN_193541</name>
</gene>
<dbReference type="PANTHER" id="PTHR47331">
    <property type="entry name" value="PHD-TYPE DOMAIN-CONTAINING PROTEIN"/>
    <property type="match status" value="1"/>
</dbReference>
<dbReference type="Proteomes" id="UP000886998">
    <property type="component" value="Unassembled WGS sequence"/>
</dbReference>
<evidence type="ECO:0000259" key="2">
    <source>
        <dbReference type="Pfam" id="PF17921"/>
    </source>
</evidence>
<comment type="caution">
    <text evidence="3">The sequence shown here is derived from an EMBL/GenBank/DDBJ whole genome shotgun (WGS) entry which is preliminary data.</text>
</comment>
<dbReference type="Pfam" id="PF17921">
    <property type="entry name" value="Integrase_H2C2"/>
    <property type="match status" value="1"/>
</dbReference>
<evidence type="ECO:0000256" key="1">
    <source>
        <dbReference type="SAM" id="MobiDB-lite"/>
    </source>
</evidence>
<dbReference type="Gene3D" id="1.10.340.70">
    <property type="match status" value="1"/>
</dbReference>
<evidence type="ECO:0000313" key="3">
    <source>
        <dbReference type="EMBL" id="GFY63617.1"/>
    </source>
</evidence>
<dbReference type="InterPro" id="IPR041588">
    <property type="entry name" value="Integrase_H2C2"/>
</dbReference>
<feature type="domain" description="Integrase zinc-binding" evidence="2">
    <location>
        <begin position="24"/>
        <end position="75"/>
    </location>
</feature>
<dbReference type="EMBL" id="BMAV01014866">
    <property type="protein sequence ID" value="GFY63617.1"/>
    <property type="molecule type" value="Genomic_DNA"/>
</dbReference>